<dbReference type="SUPFAM" id="SSF52540">
    <property type="entry name" value="P-loop containing nucleoside triphosphate hydrolases"/>
    <property type="match status" value="1"/>
</dbReference>
<dbReference type="EMBL" id="PVLV01000166">
    <property type="protein sequence ID" value="PRH78830.1"/>
    <property type="molecule type" value="Genomic_DNA"/>
</dbReference>
<dbReference type="FunFam" id="3.40.50.300:FF:000134">
    <property type="entry name" value="Iron-enterobactin ABC transporter ATP-binding protein"/>
    <property type="match status" value="1"/>
</dbReference>
<accession>A0A2S9PWN0</accession>
<comment type="caution">
    <text evidence="5">The sequence shown here is derived from an EMBL/GenBank/DDBJ whole genome shotgun (WGS) entry which is preliminary data.</text>
</comment>
<evidence type="ECO:0000256" key="3">
    <source>
        <dbReference type="ARBA" id="ARBA00022840"/>
    </source>
</evidence>
<dbReference type="AlphaFoldDB" id="A0A2S9PWN0"/>
<name>A0A2S9PWN0_9ACTN</name>
<keyword evidence="1" id="KW-0813">Transport</keyword>
<dbReference type="PANTHER" id="PTHR42794:SF2">
    <property type="entry name" value="ABC TRANSPORTER ATP-BINDING PROTEIN"/>
    <property type="match status" value="1"/>
</dbReference>
<dbReference type="PROSITE" id="PS50893">
    <property type="entry name" value="ABC_TRANSPORTER_2"/>
    <property type="match status" value="1"/>
</dbReference>
<keyword evidence="2" id="KW-0547">Nucleotide-binding</keyword>
<evidence type="ECO:0000256" key="1">
    <source>
        <dbReference type="ARBA" id="ARBA00022448"/>
    </source>
</evidence>
<keyword evidence="3" id="KW-0067">ATP-binding</keyword>
<sequence length="267" mass="27832">MTVATLGERAGAVALTATGVAYAVDGRTILHGVDVSAAPGETVGLVGPNGSGKTTFLRCVYGTLTPSAGRMELDGADAAAMSVRRRARRIAVVAQDAGVAAGLTVREVAAMGRGPHKRFWEQDGPEDLRRVERALAEVGAGELAGRSFAELSGGERQRVMVARALVQEPGLLALDEPTNHLDVRHQLDILSLVRGLGVTALLVLHDLNLASAYCDRLVVLDGGRVVASGTPHEVVTPGLLAEVYGVPARVEPHPVTGLPLVVYLPLP</sequence>
<dbReference type="OrthoDB" id="4318785at2"/>
<organism evidence="5 6">
    <name type="scientific">Streptomyces solincola</name>
    <dbReference type="NCBI Taxonomy" id="2100817"/>
    <lineage>
        <taxon>Bacteria</taxon>
        <taxon>Bacillati</taxon>
        <taxon>Actinomycetota</taxon>
        <taxon>Actinomycetes</taxon>
        <taxon>Kitasatosporales</taxon>
        <taxon>Streptomycetaceae</taxon>
        <taxon>Streptomyces</taxon>
    </lineage>
</organism>
<dbReference type="InterPro" id="IPR003439">
    <property type="entry name" value="ABC_transporter-like_ATP-bd"/>
</dbReference>
<keyword evidence="6" id="KW-1185">Reference proteome</keyword>
<dbReference type="Gene3D" id="3.40.50.300">
    <property type="entry name" value="P-loop containing nucleotide triphosphate hydrolases"/>
    <property type="match status" value="1"/>
</dbReference>
<dbReference type="InterPro" id="IPR003593">
    <property type="entry name" value="AAA+_ATPase"/>
</dbReference>
<feature type="domain" description="ABC transporter" evidence="4">
    <location>
        <begin position="15"/>
        <end position="247"/>
    </location>
</feature>
<dbReference type="GO" id="GO:0005524">
    <property type="term" value="F:ATP binding"/>
    <property type="evidence" value="ECO:0007669"/>
    <property type="project" value="UniProtKB-KW"/>
</dbReference>
<protein>
    <submittedName>
        <fullName evidence="5">Histidinol phosphatase</fullName>
    </submittedName>
</protein>
<evidence type="ECO:0000259" key="4">
    <source>
        <dbReference type="PROSITE" id="PS50893"/>
    </source>
</evidence>
<dbReference type="GO" id="GO:0016887">
    <property type="term" value="F:ATP hydrolysis activity"/>
    <property type="evidence" value="ECO:0007669"/>
    <property type="project" value="InterPro"/>
</dbReference>
<dbReference type="PROSITE" id="PS00211">
    <property type="entry name" value="ABC_TRANSPORTER_1"/>
    <property type="match status" value="1"/>
</dbReference>
<dbReference type="RefSeq" id="WP_105869010.1">
    <property type="nucleotide sequence ID" value="NZ_PVLV01000166.1"/>
</dbReference>
<dbReference type="Proteomes" id="UP000239322">
    <property type="component" value="Unassembled WGS sequence"/>
</dbReference>
<evidence type="ECO:0000313" key="5">
    <source>
        <dbReference type="EMBL" id="PRH78830.1"/>
    </source>
</evidence>
<dbReference type="CDD" id="cd03214">
    <property type="entry name" value="ABC_Iron-Siderophores_B12_Hemin"/>
    <property type="match status" value="1"/>
</dbReference>
<proteinExistence type="predicted"/>
<evidence type="ECO:0000313" key="6">
    <source>
        <dbReference type="Proteomes" id="UP000239322"/>
    </source>
</evidence>
<evidence type="ECO:0000256" key="2">
    <source>
        <dbReference type="ARBA" id="ARBA00022741"/>
    </source>
</evidence>
<reference evidence="5 6" key="1">
    <citation type="submission" date="2018-03" db="EMBL/GenBank/DDBJ databases">
        <title>Novel Streptomyces sp. from soil.</title>
        <authorList>
            <person name="Tan G.Y.A."/>
            <person name="Lee Z.Y."/>
        </authorList>
    </citation>
    <scope>NUCLEOTIDE SEQUENCE [LARGE SCALE GENOMIC DNA]</scope>
    <source>
        <strain evidence="5 6">ST5x</strain>
    </source>
</reference>
<dbReference type="SMART" id="SM00382">
    <property type="entry name" value="AAA"/>
    <property type="match status" value="1"/>
</dbReference>
<gene>
    <name evidence="5" type="ORF">C6N75_12825</name>
</gene>
<dbReference type="Pfam" id="PF00005">
    <property type="entry name" value="ABC_tran"/>
    <property type="match status" value="1"/>
</dbReference>
<dbReference type="InterPro" id="IPR017871">
    <property type="entry name" value="ABC_transporter-like_CS"/>
</dbReference>
<dbReference type="InterPro" id="IPR027417">
    <property type="entry name" value="P-loop_NTPase"/>
</dbReference>
<dbReference type="PANTHER" id="PTHR42794">
    <property type="entry name" value="HEMIN IMPORT ATP-BINDING PROTEIN HMUV"/>
    <property type="match status" value="1"/>
</dbReference>